<proteinExistence type="predicted"/>
<reference evidence="6 7" key="1">
    <citation type="submission" date="2016-10" db="EMBL/GenBank/DDBJ databases">
        <authorList>
            <person name="Varghese N."/>
            <person name="Submissions S."/>
        </authorList>
    </citation>
    <scope>NUCLEOTIDE SEQUENCE [LARGE SCALE GENOMIC DNA]</scope>
    <source>
        <strain evidence="6 7">DSM 11449</strain>
    </source>
</reference>
<dbReference type="RefSeq" id="WP_016421108.1">
    <property type="nucleotide sequence ID" value="NZ_FNND01000008.1"/>
</dbReference>
<feature type="domain" description="Rieske" evidence="5">
    <location>
        <begin position="49"/>
        <end position="138"/>
    </location>
</feature>
<dbReference type="Proteomes" id="UP000182771">
    <property type="component" value="Unassembled WGS sequence"/>
</dbReference>
<dbReference type="PROSITE" id="PS51296">
    <property type="entry name" value="RIESKE"/>
    <property type="match status" value="1"/>
</dbReference>
<dbReference type="OrthoDB" id="1201186at2"/>
<comment type="caution">
    <text evidence="6">The sequence shown here is derived from an EMBL/GenBank/DDBJ whole genome shotgun (WGS) entry which is preliminary data.</text>
</comment>
<keyword evidence="1" id="KW-0001">2Fe-2S</keyword>
<evidence type="ECO:0000313" key="6">
    <source>
        <dbReference type="EMBL" id="SDX08849.1"/>
    </source>
</evidence>
<gene>
    <name evidence="6" type="ORF">SAMN05444420_10826</name>
</gene>
<dbReference type="GO" id="GO:0051537">
    <property type="term" value="F:2 iron, 2 sulfur cluster binding"/>
    <property type="evidence" value="ECO:0007669"/>
    <property type="project" value="UniProtKB-KW"/>
</dbReference>
<accession>A0A1H2YW98</accession>
<evidence type="ECO:0000256" key="4">
    <source>
        <dbReference type="ARBA" id="ARBA00023014"/>
    </source>
</evidence>
<keyword evidence="3" id="KW-0408">Iron</keyword>
<dbReference type="InterPro" id="IPR017941">
    <property type="entry name" value="Rieske_2Fe-2S"/>
</dbReference>
<dbReference type="InterPro" id="IPR036922">
    <property type="entry name" value="Rieske_2Fe-2S_sf"/>
</dbReference>
<protein>
    <submittedName>
        <fullName evidence="6">Ferredoxin subunit of nitrite reductase or a ring-hydroxylating dioxygenase</fullName>
    </submittedName>
</protein>
<evidence type="ECO:0000259" key="5">
    <source>
        <dbReference type="PROSITE" id="PS51296"/>
    </source>
</evidence>
<evidence type="ECO:0000313" key="7">
    <source>
        <dbReference type="Proteomes" id="UP000182771"/>
    </source>
</evidence>
<evidence type="ECO:0000256" key="3">
    <source>
        <dbReference type="ARBA" id="ARBA00023004"/>
    </source>
</evidence>
<dbReference type="AlphaFoldDB" id="A0A1H2YW98"/>
<organism evidence="6 7">
    <name type="scientific">Capnocytophaga granulosa</name>
    <dbReference type="NCBI Taxonomy" id="45242"/>
    <lineage>
        <taxon>Bacteria</taxon>
        <taxon>Pseudomonadati</taxon>
        <taxon>Bacteroidota</taxon>
        <taxon>Flavobacteriia</taxon>
        <taxon>Flavobacteriales</taxon>
        <taxon>Flavobacteriaceae</taxon>
        <taxon>Capnocytophaga</taxon>
    </lineage>
</organism>
<sequence length="140" mass="15793">MQEYIFVILTSLLFSCDRKDYQRNPFLQEAKFTTMLNLRLAEYNKLRIPGGVVMVDNVGLRGIVVANIGNNYMAWERACPSQALSTCSQMTLEDDHLFMLCPCNGVRYNLLNGQPQSGASTYPMLNYQVVKQGDALIISN</sequence>
<dbReference type="EMBL" id="FNND01000008">
    <property type="protein sequence ID" value="SDX08849.1"/>
    <property type="molecule type" value="Genomic_DNA"/>
</dbReference>
<dbReference type="GO" id="GO:0046872">
    <property type="term" value="F:metal ion binding"/>
    <property type="evidence" value="ECO:0007669"/>
    <property type="project" value="UniProtKB-KW"/>
</dbReference>
<dbReference type="Gene3D" id="2.102.10.10">
    <property type="entry name" value="Rieske [2Fe-2S] iron-sulphur domain"/>
    <property type="match status" value="1"/>
</dbReference>
<dbReference type="GeneID" id="85016047"/>
<name>A0A1H2YW98_9FLAO</name>
<dbReference type="SUPFAM" id="SSF50022">
    <property type="entry name" value="ISP domain"/>
    <property type="match status" value="1"/>
</dbReference>
<evidence type="ECO:0000256" key="1">
    <source>
        <dbReference type="ARBA" id="ARBA00022714"/>
    </source>
</evidence>
<dbReference type="GO" id="GO:0051213">
    <property type="term" value="F:dioxygenase activity"/>
    <property type="evidence" value="ECO:0007669"/>
    <property type="project" value="UniProtKB-KW"/>
</dbReference>
<evidence type="ECO:0000256" key="2">
    <source>
        <dbReference type="ARBA" id="ARBA00022723"/>
    </source>
</evidence>
<keyword evidence="4" id="KW-0411">Iron-sulfur</keyword>
<keyword evidence="2" id="KW-0479">Metal-binding</keyword>
<keyword evidence="6" id="KW-0560">Oxidoreductase</keyword>
<keyword evidence="7" id="KW-1185">Reference proteome</keyword>
<keyword evidence="6" id="KW-0223">Dioxygenase</keyword>